<sequence>MKFCSSAILSLLIATSVAAPSTKDYLYVKTKLKSVPKEDRLSKRAGYYDTPLANQIFQYVATFDLGTPAQTVEAMIDTGSSDLWVYTKSSGQNSSYSSADSSTYKLLNHDFEIQYVSGRASGDWAQDTLKIDGASITNQQFGTVSTGSESPAVFGIGLMTGESASTRYKNVPQSLVDQGYIARNVFSLYLDDLDVSEGGLLFGAVDSEKYIGQLYTVPITDNASFKVTLSSISSNGATLESSAIGGILDSGTSLTYLPRDTVSSIANHLGATYDYSEEAYFLDKIPSKSITYNFSGAAITVQGSELAIPASDFNLTGGSKPYVLSIFPNTQSSGYNLLGDSFLRSAYVVYDLDNNQISIAQSSWNSDSSDIKVISDTVPGAVAAPSGSSG</sequence>
<feature type="signal peptide" evidence="8">
    <location>
        <begin position="1"/>
        <end position="18"/>
    </location>
</feature>
<dbReference type="Pfam" id="PF00026">
    <property type="entry name" value="Asp"/>
    <property type="match status" value="1"/>
</dbReference>
<dbReference type="InterPro" id="IPR001461">
    <property type="entry name" value="Aspartic_peptidase_A1"/>
</dbReference>
<comment type="similarity">
    <text evidence="1 7">Belongs to the peptidase A1 family.</text>
</comment>
<evidence type="ECO:0000256" key="2">
    <source>
        <dbReference type="ARBA" id="ARBA00022670"/>
    </source>
</evidence>
<dbReference type="InterPro" id="IPR001969">
    <property type="entry name" value="Aspartic_peptidase_AS"/>
</dbReference>
<feature type="domain" description="Peptidase A1" evidence="9">
    <location>
        <begin position="59"/>
        <end position="360"/>
    </location>
</feature>
<evidence type="ECO:0000256" key="7">
    <source>
        <dbReference type="RuleBase" id="RU000454"/>
    </source>
</evidence>
<evidence type="ECO:0000259" key="9">
    <source>
        <dbReference type="PROSITE" id="PS51767"/>
    </source>
</evidence>
<dbReference type="RefSeq" id="XP_018737630.1">
    <property type="nucleotide sequence ID" value="XM_018879743.1"/>
</dbReference>
<dbReference type="AlphaFoldDB" id="A0A167FDB7"/>
<feature type="active site" evidence="6">
    <location>
        <position position="77"/>
    </location>
</feature>
<dbReference type="KEGG" id="slb:AWJ20_2775"/>
<dbReference type="GO" id="GO:0004190">
    <property type="term" value="F:aspartic-type endopeptidase activity"/>
    <property type="evidence" value="ECO:0007669"/>
    <property type="project" value="UniProtKB-KW"/>
</dbReference>
<reference evidence="10 11" key="1">
    <citation type="submission" date="2016-02" db="EMBL/GenBank/DDBJ databases">
        <title>Complete genome sequence and transcriptome regulation of the pentose utilising yeast Sugiyamaella lignohabitans.</title>
        <authorList>
            <person name="Bellasio M."/>
            <person name="Peymann A."/>
            <person name="Valli M."/>
            <person name="Sipitzky M."/>
            <person name="Graf A."/>
            <person name="Sauer M."/>
            <person name="Marx H."/>
            <person name="Mattanovich D."/>
        </authorList>
    </citation>
    <scope>NUCLEOTIDE SEQUENCE [LARGE SCALE GENOMIC DNA]</scope>
    <source>
        <strain evidence="10 11">CBS 10342</strain>
    </source>
</reference>
<keyword evidence="3 8" id="KW-0732">Signal</keyword>
<dbReference type="InterPro" id="IPR033876">
    <property type="entry name" value="SAP-like"/>
</dbReference>
<dbReference type="EMBL" id="CP014503">
    <property type="protein sequence ID" value="ANB15153.1"/>
    <property type="molecule type" value="Genomic_DNA"/>
</dbReference>
<evidence type="ECO:0000256" key="4">
    <source>
        <dbReference type="ARBA" id="ARBA00022750"/>
    </source>
</evidence>
<dbReference type="OrthoDB" id="771136at2759"/>
<accession>A0A167FDB7</accession>
<evidence type="ECO:0000313" key="11">
    <source>
        <dbReference type="Proteomes" id="UP000189580"/>
    </source>
</evidence>
<evidence type="ECO:0000256" key="8">
    <source>
        <dbReference type="SAM" id="SignalP"/>
    </source>
</evidence>
<evidence type="ECO:0000256" key="3">
    <source>
        <dbReference type="ARBA" id="ARBA00022729"/>
    </source>
</evidence>
<keyword evidence="4 7" id="KW-0064">Aspartyl protease</keyword>
<evidence type="ECO:0000256" key="6">
    <source>
        <dbReference type="PIRSR" id="PIRSR601461-1"/>
    </source>
</evidence>
<dbReference type="CDD" id="cd05474">
    <property type="entry name" value="SAP_like"/>
    <property type="match status" value="1"/>
</dbReference>
<dbReference type="GO" id="GO:0006508">
    <property type="term" value="P:proteolysis"/>
    <property type="evidence" value="ECO:0007669"/>
    <property type="project" value="UniProtKB-KW"/>
</dbReference>
<evidence type="ECO:0000256" key="1">
    <source>
        <dbReference type="ARBA" id="ARBA00007447"/>
    </source>
</evidence>
<evidence type="ECO:0000313" key="10">
    <source>
        <dbReference type="EMBL" id="ANB15153.1"/>
    </source>
</evidence>
<dbReference type="PANTHER" id="PTHR47966">
    <property type="entry name" value="BETA-SITE APP-CLEAVING ENZYME, ISOFORM A-RELATED"/>
    <property type="match status" value="1"/>
</dbReference>
<dbReference type="PROSITE" id="PS00141">
    <property type="entry name" value="ASP_PROTEASE"/>
    <property type="match status" value="2"/>
</dbReference>
<keyword evidence="2 7" id="KW-0645">Protease</keyword>
<dbReference type="PANTHER" id="PTHR47966:SF65">
    <property type="entry name" value="ASPARTIC-TYPE ENDOPEPTIDASE"/>
    <property type="match status" value="1"/>
</dbReference>
<proteinExistence type="inferred from homology"/>
<dbReference type="SUPFAM" id="SSF50630">
    <property type="entry name" value="Acid proteases"/>
    <property type="match status" value="1"/>
</dbReference>
<protein>
    <submittedName>
        <fullName evidence="10">Yps3p</fullName>
    </submittedName>
</protein>
<gene>
    <name evidence="10" type="primary">YPS3</name>
    <name evidence="10" type="ORF">AWJ20_2775</name>
</gene>
<dbReference type="PRINTS" id="PR00792">
    <property type="entry name" value="PEPSIN"/>
</dbReference>
<keyword evidence="5 7" id="KW-0378">Hydrolase</keyword>
<dbReference type="InterPro" id="IPR033121">
    <property type="entry name" value="PEPTIDASE_A1"/>
</dbReference>
<dbReference type="Gene3D" id="2.40.70.10">
    <property type="entry name" value="Acid Proteases"/>
    <property type="match status" value="2"/>
</dbReference>
<feature type="active site" evidence="6">
    <location>
        <position position="249"/>
    </location>
</feature>
<name>A0A167FDB7_9ASCO</name>
<keyword evidence="11" id="KW-1185">Reference proteome</keyword>
<organism evidence="10 11">
    <name type="scientific">Sugiyamaella lignohabitans</name>
    <dbReference type="NCBI Taxonomy" id="796027"/>
    <lineage>
        <taxon>Eukaryota</taxon>
        <taxon>Fungi</taxon>
        <taxon>Dikarya</taxon>
        <taxon>Ascomycota</taxon>
        <taxon>Saccharomycotina</taxon>
        <taxon>Dipodascomycetes</taxon>
        <taxon>Dipodascales</taxon>
        <taxon>Trichomonascaceae</taxon>
        <taxon>Sugiyamaella</taxon>
    </lineage>
</organism>
<evidence type="ECO:0000256" key="5">
    <source>
        <dbReference type="ARBA" id="ARBA00022801"/>
    </source>
</evidence>
<dbReference type="PROSITE" id="PS51767">
    <property type="entry name" value="PEPTIDASE_A1"/>
    <property type="match status" value="1"/>
</dbReference>
<dbReference type="InterPro" id="IPR021109">
    <property type="entry name" value="Peptidase_aspartic_dom_sf"/>
</dbReference>
<dbReference type="Proteomes" id="UP000189580">
    <property type="component" value="Chromosome b"/>
</dbReference>
<dbReference type="GeneID" id="30034723"/>
<feature type="chain" id="PRO_5007886281" evidence="8">
    <location>
        <begin position="19"/>
        <end position="390"/>
    </location>
</feature>